<evidence type="ECO:0008006" key="3">
    <source>
        <dbReference type="Google" id="ProtNLM"/>
    </source>
</evidence>
<dbReference type="AlphaFoldDB" id="A0A840CIW7"/>
<name>A0A840CIW7_9BACT</name>
<protein>
    <recommendedName>
        <fullName evidence="3">CarboxypepD_reg-like domain-containing protein</fullName>
    </recommendedName>
</protein>
<dbReference type="InterPro" id="IPR008969">
    <property type="entry name" value="CarboxyPept-like_regulatory"/>
</dbReference>
<evidence type="ECO:0000313" key="2">
    <source>
        <dbReference type="Proteomes" id="UP000555103"/>
    </source>
</evidence>
<dbReference type="Pfam" id="PF13715">
    <property type="entry name" value="CarbopepD_reg_2"/>
    <property type="match status" value="1"/>
</dbReference>
<dbReference type="Proteomes" id="UP000555103">
    <property type="component" value="Unassembled WGS sequence"/>
</dbReference>
<dbReference type="SUPFAM" id="SSF49464">
    <property type="entry name" value="Carboxypeptidase regulatory domain-like"/>
    <property type="match status" value="1"/>
</dbReference>
<proteinExistence type="predicted"/>
<keyword evidence="2" id="KW-1185">Reference proteome</keyword>
<dbReference type="EMBL" id="JACIEP010000003">
    <property type="protein sequence ID" value="MBB4035121.1"/>
    <property type="molecule type" value="Genomic_DNA"/>
</dbReference>
<organism evidence="1 2">
    <name type="scientific">Dysgonomonas hofstadii</name>
    <dbReference type="NCBI Taxonomy" id="637886"/>
    <lineage>
        <taxon>Bacteria</taxon>
        <taxon>Pseudomonadati</taxon>
        <taxon>Bacteroidota</taxon>
        <taxon>Bacteroidia</taxon>
        <taxon>Bacteroidales</taxon>
        <taxon>Dysgonomonadaceae</taxon>
        <taxon>Dysgonomonas</taxon>
    </lineage>
</organism>
<dbReference type="Gene3D" id="2.60.40.1120">
    <property type="entry name" value="Carboxypeptidase-like, regulatory domain"/>
    <property type="match status" value="1"/>
</dbReference>
<dbReference type="RefSeq" id="WP_183306068.1">
    <property type="nucleotide sequence ID" value="NZ_JACIEP010000003.1"/>
</dbReference>
<accession>A0A840CIW7</accession>
<reference evidence="1 2" key="1">
    <citation type="submission" date="2020-08" db="EMBL/GenBank/DDBJ databases">
        <title>Genomic Encyclopedia of Type Strains, Phase IV (KMG-IV): sequencing the most valuable type-strain genomes for metagenomic binning, comparative biology and taxonomic classification.</title>
        <authorList>
            <person name="Goeker M."/>
        </authorList>
    </citation>
    <scope>NUCLEOTIDE SEQUENCE [LARGE SCALE GENOMIC DNA]</scope>
    <source>
        <strain evidence="1 2">DSM 104969</strain>
    </source>
</reference>
<gene>
    <name evidence="1" type="ORF">GGR21_001010</name>
</gene>
<evidence type="ECO:0000313" key="1">
    <source>
        <dbReference type="EMBL" id="MBB4035121.1"/>
    </source>
</evidence>
<sequence>MKTIYLRTAQLFILLLTSGFIFLHGQEMSYTTINGIVKDSRNNKKLEYASISVQGTGIGTVTNSDGTFSIKINDSLQAKALEVRHLGYENRTYPIKNNNEKDITIYLSSNTRQLKDIVIVPDNMTPRKLVETAMGKIAENNPDKVNLLTGFYRETIKKRRNYINISEAIINIYKTPYSEDASRDKVQVYKGRKLLSPKLDDTLAVKFIGGPNLSTYMDVVKNPNFFLDEEMLSLHEFEWDESVMINERPHYVVKFKPNAISPYALYFGKLYIDQENLAFSQADINLSMDDKDKVSKVILRKKPFKLRFKPEEVTFLITYKQDNGISYLSYIRNEVRFKCDWKRKLFSTGYTIVSEMVVTDRKEDNVEKISNKLAFDAKNSLSEKVSSFLDPGFWEDYNIIEPTESLEDAVNKLKKQHDK</sequence>
<comment type="caution">
    <text evidence="1">The sequence shown here is derived from an EMBL/GenBank/DDBJ whole genome shotgun (WGS) entry which is preliminary data.</text>
</comment>